<dbReference type="HOGENOM" id="CLU_016770_0_0_1"/>
<gene>
    <name evidence="2" type="primary">RADX</name>
</gene>
<reference evidence="2" key="3">
    <citation type="submission" date="2025-09" db="UniProtKB">
        <authorList>
            <consortium name="Ensembl"/>
        </authorList>
    </citation>
    <scope>IDENTIFICATION</scope>
</reference>
<accession>H3ARP8</accession>
<dbReference type="InterPro" id="IPR012340">
    <property type="entry name" value="NA-bd_OB-fold"/>
</dbReference>
<sequence length="854" mass="96814">MDVQPVASRAESAPVPRDSAPLPQPSPPAPQPSALAYILQRANSVVGVNISIDHPGFVAVVAIERWLLESQGKPGGRCPPAPWYCYDVTLTDRDSQIKCHLAAELNYLVQKNILRPGREIQIQQCSIRYDEKRLGAKGLYIQKVELGEDFSCLLRDMASSGFPPLEVYLKDTQDFYLPLWNSEDPFGEMWNEEVQSEFNGNVSKVISLSTLNMMHNVWNWPPLLVRIMFKSRLHYFGKPEKRLAMPYQVYLEVADHSGTMSVILWDCLCSKWYQTLHVGTVVMLQEYVVKPSFKWRTKPVFADSGIRKFTSLDINLNPCDPTACITVIPEDAVKPEWRLPQIKYRFITRAELDHLPHTTTCDVIGYVTFVGRSERLRKRKEGEDFWVYRWVHAVDGTTEEPIVLEIFATSQPEVFNRIHPLTYIVCTQMRVMKANPETAPFKSYLTTSNESQIFITGQHRGQPYSAHPRVMAFAQWMNSTYTGKESDCLQRCVIGGHYSYPPIPPTLSLYWKLGATSFGDKELTVTNELMKEMNNLHYRERRRVAVQGIIMAVRYVSLSHAPEDATNVELMEEGSLEPSVFQNTRSMEKNKRCFTEEQLQQANSQLLQDEETPSLLGSADPQMMSPPPPAKTPGLNQRVQYPRASKKKIFTEALQTSAVPIASTSAGTQSDCYWESEMWGRVKENVLEHLRFGQLPAETIPRRPDRSKTGFLARCYNLHPSRFNAADWECEKEIHELTPAIKHGYFIVTILGLNQETAIDVPFIPVVAPEDHRAVGVSMDAHDNTFCSCLTSGYVRQQRDRDGMETSRTPLDEMVESAAVLDGQCVVCILDLCHLGGDSIEVILLRAYNVTNAS</sequence>
<dbReference type="PANTHER" id="PTHR14944">
    <property type="entry name" value="RPA-RELATED PROTEIN RADX"/>
    <property type="match status" value="1"/>
</dbReference>
<evidence type="ECO:0000256" key="1">
    <source>
        <dbReference type="SAM" id="MobiDB-lite"/>
    </source>
</evidence>
<dbReference type="GeneTree" id="ENSGT00390000005094"/>
<protein>
    <submittedName>
        <fullName evidence="2">RPA1 related single stranded DNA binding protein, X-linked</fullName>
    </submittedName>
</protein>
<feature type="region of interest" description="Disordered" evidence="1">
    <location>
        <begin position="614"/>
        <end position="635"/>
    </location>
</feature>
<dbReference type="Ensembl" id="ENSLACT00000012412.1">
    <property type="protein sequence ID" value="ENSLACP00000012319.1"/>
    <property type="gene ID" value="ENSLACG00000010847.1"/>
</dbReference>
<evidence type="ECO:0000313" key="2">
    <source>
        <dbReference type="Ensembl" id="ENSLACP00000012319.1"/>
    </source>
</evidence>
<dbReference type="eggNOG" id="ENOG502QSE7">
    <property type="taxonomic scope" value="Eukaryota"/>
</dbReference>
<dbReference type="OMA" id="TGCHKGQ"/>
<dbReference type="PANTHER" id="PTHR14944:SF2">
    <property type="entry name" value="RPA-RELATED PROTEIN RADX"/>
    <property type="match status" value="1"/>
</dbReference>
<dbReference type="Bgee" id="ENSLACG00000010847">
    <property type="expression patterns" value="Expressed in muscle tissue and 6 other cell types or tissues"/>
</dbReference>
<dbReference type="EMBL" id="AFYH01016857">
    <property type="status" value="NOT_ANNOTATED_CDS"/>
    <property type="molecule type" value="Genomic_DNA"/>
</dbReference>
<dbReference type="Pfam" id="PF17659">
    <property type="entry name" value="RADX"/>
    <property type="match status" value="1"/>
</dbReference>
<keyword evidence="3" id="KW-1185">Reference proteome</keyword>
<evidence type="ECO:0000313" key="3">
    <source>
        <dbReference type="Proteomes" id="UP000008672"/>
    </source>
</evidence>
<dbReference type="FunCoup" id="H3ARP8">
    <property type="interactions" value="566"/>
</dbReference>
<dbReference type="STRING" id="7897.ENSLACP00000012319"/>
<reference evidence="2" key="2">
    <citation type="submission" date="2025-08" db="UniProtKB">
        <authorList>
            <consortium name="Ensembl"/>
        </authorList>
    </citation>
    <scope>IDENTIFICATION</scope>
</reference>
<dbReference type="InParanoid" id="H3ARP8"/>
<reference evidence="3" key="1">
    <citation type="submission" date="2011-08" db="EMBL/GenBank/DDBJ databases">
        <title>The draft genome of Latimeria chalumnae.</title>
        <authorList>
            <person name="Di Palma F."/>
            <person name="Alfoldi J."/>
            <person name="Johnson J."/>
            <person name="Berlin A."/>
            <person name="Gnerre S."/>
            <person name="Jaffe D."/>
            <person name="MacCallum I."/>
            <person name="Young S."/>
            <person name="Walker B.J."/>
            <person name="Lander E."/>
            <person name="Lindblad-Toh K."/>
        </authorList>
    </citation>
    <scope>NUCLEOTIDE SEQUENCE [LARGE SCALE GENOMIC DNA]</scope>
    <source>
        <strain evidence="3">Wild caught</strain>
    </source>
</reference>
<name>H3ARP8_LATCH</name>
<proteinExistence type="predicted"/>
<dbReference type="Gene3D" id="2.40.50.140">
    <property type="entry name" value="Nucleic acid-binding proteins"/>
    <property type="match status" value="1"/>
</dbReference>
<dbReference type="GO" id="GO:0003697">
    <property type="term" value="F:single-stranded DNA binding"/>
    <property type="evidence" value="ECO:0007669"/>
    <property type="project" value="InterPro"/>
</dbReference>
<feature type="region of interest" description="Disordered" evidence="1">
    <location>
        <begin position="1"/>
        <end position="29"/>
    </location>
</feature>
<dbReference type="Proteomes" id="UP000008672">
    <property type="component" value="Unassembled WGS sequence"/>
</dbReference>
<dbReference type="AlphaFoldDB" id="H3ARP8"/>
<organism evidence="2 3">
    <name type="scientific">Latimeria chalumnae</name>
    <name type="common">Coelacanth</name>
    <dbReference type="NCBI Taxonomy" id="7897"/>
    <lineage>
        <taxon>Eukaryota</taxon>
        <taxon>Metazoa</taxon>
        <taxon>Chordata</taxon>
        <taxon>Craniata</taxon>
        <taxon>Vertebrata</taxon>
        <taxon>Euteleostomi</taxon>
        <taxon>Coelacanthiformes</taxon>
        <taxon>Coelacanthidae</taxon>
        <taxon>Latimeria</taxon>
    </lineage>
</organism>
<dbReference type="InterPro" id="IPR040893">
    <property type="entry name" value="RADX"/>
</dbReference>